<proteinExistence type="predicted"/>
<reference evidence="2" key="1">
    <citation type="journal article" date="2020" name="Stud. Mycol.">
        <title>101 Dothideomycetes genomes: a test case for predicting lifestyles and emergence of pathogens.</title>
        <authorList>
            <person name="Haridas S."/>
            <person name="Albert R."/>
            <person name="Binder M."/>
            <person name="Bloem J."/>
            <person name="Labutti K."/>
            <person name="Salamov A."/>
            <person name="Andreopoulos B."/>
            <person name="Baker S."/>
            <person name="Barry K."/>
            <person name="Bills G."/>
            <person name="Bluhm B."/>
            <person name="Cannon C."/>
            <person name="Castanera R."/>
            <person name="Culley D."/>
            <person name="Daum C."/>
            <person name="Ezra D."/>
            <person name="Gonzalez J."/>
            <person name="Henrissat B."/>
            <person name="Kuo A."/>
            <person name="Liang C."/>
            <person name="Lipzen A."/>
            <person name="Lutzoni F."/>
            <person name="Magnuson J."/>
            <person name="Mondo S."/>
            <person name="Nolan M."/>
            <person name="Ohm R."/>
            <person name="Pangilinan J."/>
            <person name="Park H.-J."/>
            <person name="Ramirez L."/>
            <person name="Alfaro M."/>
            <person name="Sun H."/>
            <person name="Tritt A."/>
            <person name="Yoshinaga Y."/>
            <person name="Zwiers L.-H."/>
            <person name="Turgeon B."/>
            <person name="Goodwin S."/>
            <person name="Spatafora J."/>
            <person name="Crous P."/>
            <person name="Grigoriev I."/>
        </authorList>
    </citation>
    <scope>NUCLEOTIDE SEQUENCE</scope>
    <source>
        <strain evidence="2">CBS 279.74</strain>
    </source>
</reference>
<accession>A0A6G1KQL5</accession>
<feature type="compositionally biased region" description="Polar residues" evidence="1">
    <location>
        <begin position="65"/>
        <end position="77"/>
    </location>
</feature>
<sequence length="146" mass="16576">MHEKSSGTLPLSSLSHIQAAPYPQKHQYFFFPFIYSYIEPCPKPNPSRPGSSVLSPHAAPCMTPRTPTQDQPTNSMTHRVLTPYTGGEEKKGAMKKHCEYHIQEKTNARIETPRNWWHRKTKSQITSKQTNKSTPDPLIAHAMPLP</sequence>
<keyword evidence="3" id="KW-1185">Reference proteome</keyword>
<feature type="region of interest" description="Disordered" evidence="1">
    <location>
        <begin position="45"/>
        <end position="92"/>
    </location>
</feature>
<feature type="region of interest" description="Disordered" evidence="1">
    <location>
        <begin position="111"/>
        <end position="146"/>
    </location>
</feature>
<dbReference type="AlphaFoldDB" id="A0A6G1KQL5"/>
<dbReference type="Proteomes" id="UP000799428">
    <property type="component" value="Unassembled WGS sequence"/>
</dbReference>
<organism evidence="2 3">
    <name type="scientific">Pleomassaria siparia CBS 279.74</name>
    <dbReference type="NCBI Taxonomy" id="1314801"/>
    <lineage>
        <taxon>Eukaryota</taxon>
        <taxon>Fungi</taxon>
        <taxon>Dikarya</taxon>
        <taxon>Ascomycota</taxon>
        <taxon>Pezizomycotina</taxon>
        <taxon>Dothideomycetes</taxon>
        <taxon>Pleosporomycetidae</taxon>
        <taxon>Pleosporales</taxon>
        <taxon>Pleomassariaceae</taxon>
        <taxon>Pleomassaria</taxon>
    </lineage>
</organism>
<protein>
    <submittedName>
        <fullName evidence="2">Uncharacterized protein</fullName>
    </submittedName>
</protein>
<feature type="compositionally biased region" description="Polar residues" evidence="1">
    <location>
        <begin position="123"/>
        <end position="134"/>
    </location>
</feature>
<gene>
    <name evidence="2" type="ORF">K504DRAFT_19020</name>
</gene>
<evidence type="ECO:0000313" key="3">
    <source>
        <dbReference type="Proteomes" id="UP000799428"/>
    </source>
</evidence>
<evidence type="ECO:0000313" key="2">
    <source>
        <dbReference type="EMBL" id="KAF2715128.1"/>
    </source>
</evidence>
<name>A0A6G1KQL5_9PLEO</name>
<evidence type="ECO:0000256" key="1">
    <source>
        <dbReference type="SAM" id="MobiDB-lite"/>
    </source>
</evidence>
<dbReference type="EMBL" id="MU005764">
    <property type="protein sequence ID" value="KAF2715128.1"/>
    <property type="molecule type" value="Genomic_DNA"/>
</dbReference>